<protein>
    <submittedName>
        <fullName evidence="1">Uncharacterized protein</fullName>
    </submittedName>
</protein>
<evidence type="ECO:0000313" key="2">
    <source>
        <dbReference type="Proteomes" id="UP000030710"/>
    </source>
</evidence>
<name>U1PN18_9EURY</name>
<dbReference type="RefSeq" id="WP_021053135.1">
    <property type="nucleotide sequence ID" value="NZ_KE356561.1"/>
</dbReference>
<dbReference type="EMBL" id="KE356561">
    <property type="protein sequence ID" value="ERG93641.1"/>
    <property type="molecule type" value="Genomic_DNA"/>
</dbReference>
<gene>
    <name evidence="1" type="ORF">J07HQW2_00074</name>
</gene>
<sequence>MTETEEKTLEENAFDDLDEITEEAKRALRAFNQDDAVTLHDALVNIKSTSTAGLRKQRP</sequence>
<organism evidence="1 2">
    <name type="scientific">Haloquadratum walsbyi J07HQW2</name>
    <dbReference type="NCBI Taxonomy" id="1238425"/>
    <lineage>
        <taxon>Archaea</taxon>
        <taxon>Methanobacteriati</taxon>
        <taxon>Methanobacteriota</taxon>
        <taxon>Stenosarchaea group</taxon>
        <taxon>Halobacteria</taxon>
        <taxon>Halobacteriales</taxon>
        <taxon>Haloferacaceae</taxon>
        <taxon>Haloquadratum</taxon>
    </lineage>
</organism>
<dbReference type="AlphaFoldDB" id="U1PN18"/>
<evidence type="ECO:0000313" key="1">
    <source>
        <dbReference type="EMBL" id="ERG93641.1"/>
    </source>
</evidence>
<dbReference type="Proteomes" id="UP000030710">
    <property type="component" value="Unassembled WGS sequence"/>
</dbReference>
<dbReference type="HOGENOM" id="CLU_2949252_0_0_2"/>
<proteinExistence type="predicted"/>
<accession>U1PN18</accession>
<reference evidence="1 2" key="1">
    <citation type="journal article" date="2013" name="PLoS ONE">
        <title>Assembly-driven community genomics of a hypersaline microbial ecosystem.</title>
        <authorList>
            <person name="Podell S."/>
            <person name="Ugalde J.A."/>
            <person name="Narasingarao P."/>
            <person name="Banfield J.F."/>
            <person name="Heidelberg K.B."/>
            <person name="Allen E.E."/>
        </authorList>
    </citation>
    <scope>NUCLEOTIDE SEQUENCE [LARGE SCALE GENOMIC DNA]</scope>
    <source>
        <strain evidence="2">J07HQW2</strain>
    </source>
</reference>